<feature type="region of interest" description="Disordered" evidence="1">
    <location>
        <begin position="1"/>
        <end position="89"/>
    </location>
</feature>
<feature type="region of interest" description="Disordered" evidence="1">
    <location>
        <begin position="132"/>
        <end position="166"/>
    </location>
</feature>
<keyword evidence="3" id="KW-1185">Reference proteome</keyword>
<comment type="caution">
    <text evidence="2">The sequence shown here is derived from an EMBL/GenBank/DDBJ whole genome shotgun (WGS) entry which is preliminary data.</text>
</comment>
<organism evidence="2 3">
    <name type="scientific">Hemibagrus guttatus</name>
    <dbReference type="NCBI Taxonomy" id="175788"/>
    <lineage>
        <taxon>Eukaryota</taxon>
        <taxon>Metazoa</taxon>
        <taxon>Chordata</taxon>
        <taxon>Craniata</taxon>
        <taxon>Vertebrata</taxon>
        <taxon>Euteleostomi</taxon>
        <taxon>Actinopterygii</taxon>
        <taxon>Neopterygii</taxon>
        <taxon>Teleostei</taxon>
        <taxon>Ostariophysi</taxon>
        <taxon>Siluriformes</taxon>
        <taxon>Bagridae</taxon>
        <taxon>Hemibagrus</taxon>
    </lineage>
</organism>
<feature type="compositionally biased region" description="Basic and acidic residues" evidence="1">
    <location>
        <begin position="132"/>
        <end position="148"/>
    </location>
</feature>
<feature type="region of interest" description="Disordered" evidence="1">
    <location>
        <begin position="271"/>
        <end position="301"/>
    </location>
</feature>
<dbReference type="GO" id="GO:0010482">
    <property type="term" value="P:regulation of epidermal cell division"/>
    <property type="evidence" value="ECO:0007669"/>
    <property type="project" value="TreeGrafter"/>
</dbReference>
<protein>
    <recommendedName>
        <fullName evidence="4">Keratinocyte differentiation factor 1</fullName>
    </recommendedName>
</protein>
<feature type="compositionally biased region" description="Low complexity" evidence="1">
    <location>
        <begin position="31"/>
        <end position="42"/>
    </location>
</feature>
<reference evidence="2" key="1">
    <citation type="submission" date="2023-06" db="EMBL/GenBank/DDBJ databases">
        <title>Male Hemibagrus guttatus genome.</title>
        <authorList>
            <person name="Bian C."/>
        </authorList>
    </citation>
    <scope>NUCLEOTIDE SEQUENCE</scope>
    <source>
        <strain evidence="2">Male_cb2023</strain>
        <tissue evidence="2">Muscle</tissue>
    </source>
</reference>
<gene>
    <name evidence="2" type="ORF">QTP70_030458</name>
</gene>
<dbReference type="GO" id="GO:0003334">
    <property type="term" value="P:keratinocyte development"/>
    <property type="evidence" value="ECO:0007669"/>
    <property type="project" value="InterPro"/>
</dbReference>
<sequence length="541" mass="60981">MPEHSTRTKHKSRPHSHGSGRCRSECYRPTRSGSRDSSSNQDSYRDHHTAKQESYRNQCNTSQGSYQDHCPDFPRIIEPQLPHSPPHYAKATMSSYREHHTTNHDLYRETHKTTMDSFQNHYTASQHFFRDNQEPHHNHASSPDRKMSQDSYRNHYSSSQYLPYPPRAIVIDTQPSHGASRSCTNGLIPSAPCGSCSWSDCRALICCILTCGFYSRQQPCVPPNESSTDPPPKSESEPRRAEPKSEPKTTHLPSSGSFRYGDVYLAGKKVVYPPNPDAPARRGRSTAKGESQRPISNTSIYSREDLDLDDVDDGGTDIDSLITKKLLELYKLHQIEQLAKCTSDLSFSRKTNEISDLINSIAQDYNLEEQEAECRLVHGVIRISTRKCKSQTSKGYKSKDYKSQDALLQPNGRKDGTLPDSGNETMTFTFSTDEPEMLVSDQTPSDELARKMRGHSSRSGETQDTLPVEKVYTLQTPLGTRLSAPRPRAAVRLAAAPETWTFSQRIPQEWPQTPLQNHCCADGANTDTATLDRNTDVWIND</sequence>
<dbReference type="Pfam" id="PF15551">
    <property type="entry name" value="DUF4656"/>
    <property type="match status" value="1"/>
</dbReference>
<feature type="compositionally biased region" description="Basic and acidic residues" evidence="1">
    <location>
        <begin position="43"/>
        <end position="54"/>
    </location>
</feature>
<feature type="compositionally biased region" description="Basic residues" evidence="1">
    <location>
        <begin position="7"/>
        <end position="20"/>
    </location>
</feature>
<dbReference type="PANTHER" id="PTHR35085">
    <property type="entry name" value="KERATINOCYTE DIFFERENTIATION FACTOR 1"/>
    <property type="match status" value="1"/>
</dbReference>
<dbReference type="GO" id="GO:0030054">
    <property type="term" value="C:cell junction"/>
    <property type="evidence" value="ECO:0007669"/>
    <property type="project" value="TreeGrafter"/>
</dbReference>
<evidence type="ECO:0000313" key="3">
    <source>
        <dbReference type="Proteomes" id="UP001274896"/>
    </source>
</evidence>
<proteinExistence type="predicted"/>
<feature type="compositionally biased region" description="Polar residues" evidence="1">
    <location>
        <begin position="55"/>
        <end position="66"/>
    </location>
</feature>
<feature type="compositionally biased region" description="Polar residues" evidence="1">
    <location>
        <begin position="420"/>
        <end position="432"/>
    </location>
</feature>
<evidence type="ECO:0008006" key="4">
    <source>
        <dbReference type="Google" id="ProtNLM"/>
    </source>
</evidence>
<evidence type="ECO:0000313" key="2">
    <source>
        <dbReference type="EMBL" id="KAK3515758.1"/>
    </source>
</evidence>
<dbReference type="AlphaFoldDB" id="A0AAE0Q9F2"/>
<evidence type="ECO:0000256" key="1">
    <source>
        <dbReference type="SAM" id="MobiDB-lite"/>
    </source>
</evidence>
<accession>A0AAE0Q9F2</accession>
<name>A0AAE0Q9F2_9TELE</name>
<feature type="region of interest" description="Disordered" evidence="1">
    <location>
        <begin position="393"/>
        <end position="464"/>
    </location>
</feature>
<feature type="region of interest" description="Disordered" evidence="1">
    <location>
        <begin position="219"/>
        <end position="257"/>
    </location>
</feature>
<feature type="compositionally biased region" description="Basic and acidic residues" evidence="1">
    <location>
        <begin position="232"/>
        <end position="249"/>
    </location>
</feature>
<dbReference type="PANTHER" id="PTHR35085:SF1">
    <property type="entry name" value="KERATINOCYTE DIFFERENTIATION FACTOR 1"/>
    <property type="match status" value="1"/>
</dbReference>
<dbReference type="EMBL" id="JAUCMX010000020">
    <property type="protein sequence ID" value="KAK3515758.1"/>
    <property type="molecule type" value="Genomic_DNA"/>
</dbReference>
<dbReference type="InterPro" id="IPR028003">
    <property type="entry name" value="KDF1"/>
</dbReference>
<feature type="compositionally biased region" description="Polar residues" evidence="1">
    <location>
        <begin position="149"/>
        <end position="161"/>
    </location>
</feature>
<dbReference type="Proteomes" id="UP001274896">
    <property type="component" value="Unassembled WGS sequence"/>
</dbReference>